<dbReference type="EMBL" id="JAACNO010000765">
    <property type="protein sequence ID" value="KAF4145018.1"/>
    <property type="molecule type" value="Genomic_DNA"/>
</dbReference>
<feature type="region of interest" description="Disordered" evidence="1">
    <location>
        <begin position="1"/>
        <end position="72"/>
    </location>
</feature>
<proteinExistence type="predicted"/>
<feature type="compositionally biased region" description="Basic residues" evidence="1">
    <location>
        <begin position="165"/>
        <end position="185"/>
    </location>
</feature>
<name>A0A8S9V3K5_PHYIN</name>
<comment type="caution">
    <text evidence="2">The sequence shown here is derived from an EMBL/GenBank/DDBJ whole genome shotgun (WGS) entry which is preliminary data.</text>
</comment>
<protein>
    <submittedName>
        <fullName evidence="2">Uncharacterized protein</fullName>
    </submittedName>
</protein>
<reference evidence="2" key="1">
    <citation type="submission" date="2020-03" db="EMBL/GenBank/DDBJ databases">
        <title>Hybrid Assembly of Korean Phytophthora infestans isolates.</title>
        <authorList>
            <person name="Prokchorchik M."/>
            <person name="Lee Y."/>
            <person name="Seo J."/>
            <person name="Cho J.-H."/>
            <person name="Park Y.-E."/>
            <person name="Jang D.-C."/>
            <person name="Im J.-S."/>
            <person name="Choi J.-G."/>
            <person name="Park H.-J."/>
            <person name="Lee G.-B."/>
            <person name="Lee Y.-G."/>
            <person name="Hong S.-Y."/>
            <person name="Cho K."/>
            <person name="Sohn K.H."/>
        </authorList>
    </citation>
    <scope>NUCLEOTIDE SEQUENCE</scope>
    <source>
        <strain evidence="2">KR_2_A2</strain>
    </source>
</reference>
<feature type="compositionally biased region" description="Basic and acidic residues" evidence="1">
    <location>
        <begin position="29"/>
        <end position="38"/>
    </location>
</feature>
<evidence type="ECO:0000313" key="2">
    <source>
        <dbReference type="EMBL" id="KAF4145018.1"/>
    </source>
</evidence>
<evidence type="ECO:0000256" key="1">
    <source>
        <dbReference type="SAM" id="MobiDB-lite"/>
    </source>
</evidence>
<sequence>MEEQDENSGVANVDTEKITVAESMTVNDPNRDESLKLEESEDEVLQEDETDDVLQESEDPVYGDEGVAGGERLHYPVNEAACPSTGEVDQVAEDLHTSQDEETEEHGSNMEAVDGEGNESVAGTCGSSIVAEGPEGAKYDGNASDKDVTVASVFCWKRERDGRSHGHTHRKCIRPGRGHGRSRCI</sequence>
<feature type="region of interest" description="Disordered" evidence="1">
    <location>
        <begin position="95"/>
        <end position="144"/>
    </location>
</feature>
<dbReference type="AlphaFoldDB" id="A0A8S9V3K5"/>
<dbReference type="Proteomes" id="UP000704712">
    <property type="component" value="Unassembled WGS sequence"/>
</dbReference>
<feature type="compositionally biased region" description="Basic and acidic residues" evidence="1">
    <location>
        <begin position="135"/>
        <end position="144"/>
    </location>
</feature>
<accession>A0A8S9V3K5</accession>
<feature type="compositionally biased region" description="Acidic residues" evidence="1">
    <location>
        <begin position="39"/>
        <end position="62"/>
    </location>
</feature>
<feature type="region of interest" description="Disordered" evidence="1">
    <location>
        <begin position="162"/>
        <end position="185"/>
    </location>
</feature>
<gene>
    <name evidence="2" type="ORF">GN958_ATG05725</name>
</gene>
<organism evidence="2 3">
    <name type="scientific">Phytophthora infestans</name>
    <name type="common">Potato late blight agent</name>
    <name type="synonym">Botrytis infestans</name>
    <dbReference type="NCBI Taxonomy" id="4787"/>
    <lineage>
        <taxon>Eukaryota</taxon>
        <taxon>Sar</taxon>
        <taxon>Stramenopiles</taxon>
        <taxon>Oomycota</taxon>
        <taxon>Peronosporomycetes</taxon>
        <taxon>Peronosporales</taxon>
        <taxon>Peronosporaceae</taxon>
        <taxon>Phytophthora</taxon>
    </lineage>
</organism>
<evidence type="ECO:0000313" key="3">
    <source>
        <dbReference type="Proteomes" id="UP000704712"/>
    </source>
</evidence>